<dbReference type="AlphaFoldDB" id="A0A4U0RK16"/>
<dbReference type="Gene3D" id="3.10.20.600">
    <property type="match status" value="1"/>
</dbReference>
<gene>
    <name evidence="1" type="ORF">FCI23_51400</name>
</gene>
<dbReference type="EMBL" id="SUMC01000168">
    <property type="protein sequence ID" value="TJZ96081.1"/>
    <property type="molecule type" value="Genomic_DNA"/>
</dbReference>
<evidence type="ECO:0000313" key="1">
    <source>
        <dbReference type="EMBL" id="TJZ96081.1"/>
    </source>
</evidence>
<dbReference type="Proteomes" id="UP000305778">
    <property type="component" value="Unassembled WGS sequence"/>
</dbReference>
<comment type="caution">
    <text evidence="1">The sequence shown here is derived from an EMBL/GenBank/DDBJ whole genome shotgun (WGS) entry which is preliminary data.</text>
</comment>
<feature type="non-terminal residue" evidence="1">
    <location>
        <position position="123"/>
    </location>
</feature>
<name>A0A4U0RK16_9ACTN</name>
<reference evidence="1 2" key="1">
    <citation type="submission" date="2019-04" db="EMBL/GenBank/DDBJ databases">
        <title>Streptomyces oryziradicis sp. nov., a novel actinomycete isolated from rhizosphere soil of rice (Oryza sativa L.).</title>
        <authorList>
            <person name="Li C."/>
        </authorList>
    </citation>
    <scope>NUCLEOTIDE SEQUENCE [LARGE SCALE GENOMIC DNA]</scope>
    <source>
        <strain evidence="1 2">NEAU-C40</strain>
    </source>
</reference>
<keyword evidence="2" id="KW-1185">Reference proteome</keyword>
<organism evidence="1 2">
    <name type="scientific">Actinacidiphila oryziradicis</name>
    <dbReference type="NCBI Taxonomy" id="2571141"/>
    <lineage>
        <taxon>Bacteria</taxon>
        <taxon>Bacillati</taxon>
        <taxon>Actinomycetota</taxon>
        <taxon>Actinomycetes</taxon>
        <taxon>Kitasatosporales</taxon>
        <taxon>Streptomycetaceae</taxon>
        <taxon>Actinacidiphila</taxon>
    </lineage>
</organism>
<evidence type="ECO:0000313" key="2">
    <source>
        <dbReference type="Proteomes" id="UP000305778"/>
    </source>
</evidence>
<proteinExistence type="predicted"/>
<sequence>MVERPYGYVLRDLLAETGLLEGARAVMVGGYACGLLAPEDFHTPLTPAALMAAGASLGTKSVQVIGERCCPCCSSWFGCSCQAIATRPGRRQRQVGVLGLAEEVRLRSALDYVPPDEYQQAFW</sequence>
<accession>A0A4U0RK16</accession>
<dbReference type="RefSeq" id="WP_407646156.1">
    <property type="nucleotide sequence ID" value="NZ_SUMC01000168.1"/>
</dbReference>
<protein>
    <submittedName>
        <fullName evidence="1">Uncharacterized protein</fullName>
    </submittedName>
</protein>
<dbReference type="SUPFAM" id="SSF142984">
    <property type="entry name" value="Nqo1 middle domain-like"/>
    <property type="match status" value="1"/>
</dbReference>